<dbReference type="InterPro" id="IPR009061">
    <property type="entry name" value="DNA-bd_dom_put_sf"/>
</dbReference>
<keyword evidence="11 12" id="KW-0030">Aminoacyl-tRNA synthetase</keyword>
<feature type="binding site" evidence="12">
    <location>
        <position position="325"/>
    </location>
    <ligand>
        <name>Mg(2+)</name>
        <dbReference type="ChEBI" id="CHEBI:18420"/>
        <note>shared with alpha subunit</note>
    </ligand>
</feature>
<dbReference type="EMBL" id="LNGC01000014">
    <property type="protein sequence ID" value="KYC52915.1"/>
    <property type="molecule type" value="Genomic_DNA"/>
</dbReference>
<feature type="binding site" evidence="12">
    <location>
        <position position="331"/>
    </location>
    <ligand>
        <name>Mg(2+)</name>
        <dbReference type="ChEBI" id="CHEBI:18420"/>
        <note>shared with alpha subunit</note>
    </ligand>
</feature>
<dbReference type="Gene3D" id="3.50.40.10">
    <property type="entry name" value="Phenylalanyl-trna Synthetase, Chain B, domain 3"/>
    <property type="match status" value="1"/>
</dbReference>
<comment type="subunit">
    <text evidence="12">Tetramer of two alpha and two beta subunits.</text>
</comment>
<dbReference type="InterPro" id="IPR045864">
    <property type="entry name" value="aa-tRNA-synth_II/BPL/LPL"/>
</dbReference>
<dbReference type="InterPro" id="IPR020825">
    <property type="entry name" value="Phe-tRNA_synthase-like_B3/B4"/>
</dbReference>
<dbReference type="Pfam" id="PF03484">
    <property type="entry name" value="B5"/>
    <property type="match status" value="1"/>
</dbReference>
<dbReference type="SMART" id="SM00874">
    <property type="entry name" value="B5"/>
    <property type="match status" value="1"/>
</dbReference>
<dbReference type="InterPro" id="IPR005146">
    <property type="entry name" value="B3/B4_tRNA-bd"/>
</dbReference>
<dbReference type="PROSITE" id="PS51483">
    <property type="entry name" value="B5"/>
    <property type="match status" value="1"/>
</dbReference>
<evidence type="ECO:0000256" key="4">
    <source>
        <dbReference type="ARBA" id="ARBA00022490"/>
    </source>
</evidence>
<dbReference type="PANTHER" id="PTHR10947">
    <property type="entry name" value="PHENYLALANYL-TRNA SYNTHETASE BETA CHAIN AND LEUCINE-RICH REPEAT-CONTAINING PROTEIN 47"/>
    <property type="match status" value="1"/>
</dbReference>
<evidence type="ECO:0000256" key="5">
    <source>
        <dbReference type="ARBA" id="ARBA00022598"/>
    </source>
</evidence>
<dbReference type="InterPro" id="IPR022918">
    <property type="entry name" value="Phe_tRNA_ligase_beta2_arc"/>
</dbReference>
<dbReference type="GO" id="GO:0000287">
    <property type="term" value="F:magnesium ion binding"/>
    <property type="evidence" value="ECO:0007669"/>
    <property type="project" value="InterPro"/>
</dbReference>
<dbReference type="SUPFAM" id="SSF46955">
    <property type="entry name" value="Putative DNA-binding domain"/>
    <property type="match status" value="2"/>
</dbReference>
<evidence type="ECO:0000313" key="14">
    <source>
        <dbReference type="EMBL" id="KYC52915.1"/>
    </source>
</evidence>
<dbReference type="SUPFAM" id="SSF55681">
    <property type="entry name" value="Class II aaRS and biotin synthetases"/>
    <property type="match status" value="1"/>
</dbReference>
<dbReference type="HAMAP" id="MF_00284">
    <property type="entry name" value="Phe_tRNA_synth_beta2"/>
    <property type="match status" value="1"/>
</dbReference>
<comment type="similarity">
    <text evidence="3 12">Belongs to the phenylalanyl-tRNA synthetase beta subunit family. Type 2 subfamily.</text>
</comment>
<dbReference type="InterPro" id="IPR005147">
    <property type="entry name" value="tRNA_synthase_B5-dom"/>
</dbReference>
<dbReference type="STRING" id="1705564.APG08_00445"/>
<evidence type="ECO:0000256" key="1">
    <source>
        <dbReference type="ARBA" id="ARBA00001946"/>
    </source>
</evidence>
<evidence type="ECO:0000256" key="2">
    <source>
        <dbReference type="ARBA" id="ARBA00004496"/>
    </source>
</evidence>
<evidence type="ECO:0000256" key="8">
    <source>
        <dbReference type="ARBA" id="ARBA00022840"/>
    </source>
</evidence>
<dbReference type="InterPro" id="IPR004531">
    <property type="entry name" value="Phe-tRNA-synth_IIc_bsu_arc_euk"/>
</dbReference>
<evidence type="ECO:0000256" key="7">
    <source>
        <dbReference type="ARBA" id="ARBA00022741"/>
    </source>
</evidence>
<feature type="binding site" evidence="12">
    <location>
        <position position="335"/>
    </location>
    <ligand>
        <name>Mg(2+)</name>
        <dbReference type="ChEBI" id="CHEBI:18420"/>
        <note>shared with alpha subunit</note>
    </ligand>
</feature>
<keyword evidence="7 12" id="KW-0547">Nucleotide-binding</keyword>
<sequence length="552" mass="62470">MPTVNFDKNEFISLLGKAVDDQTLSDRISMIGTDLEKVNPEIVVEVFPDRPDLLSIEGFTNALKGFMGIEKGPIEFNVHTSSYEGAVDPKVKSVRPFAVGAIVKGIKFDDDTIRSLMQIQEKLHITHGRNRKKVAIGVHDLDTIKFPIKYTTMPRDFSFIPLEFDKNLTIEEILRTHPKGVAYAQLLSEFKECPIWIDNNGQVLSMPPIINADHTKVTEKTKNLFLDITGTHRKSIEYALNIILMGLFIRGGEIHSLKLNEDGKDWIYPNLNREKIELELSYSNKILGLNLSEDETAELLMKMRYGISSKSKGKLVVEIPPYRADILHPIDLVEDVSIAYGFENFIPEIPKIATIGQENSIEVFIRKIEEVMVGFNFFEVKNYILSNEDVLITKMLDNKRKLVKTRNAVNTEFDTVRSSLLPLILKTLVSNTHYEYPQNIFEVGVVVPDQNLIEKQYLSCAICHPKANFSEIKGVFNGLLSSFGLQYSVKEGEYPYFIGGRACSLEIDGLAIGKMGEINPEVLYNFKLEMPVSAFEIDLSAIFDLFKEKIQG</sequence>
<keyword evidence="4 12" id="KW-0963">Cytoplasm</keyword>
<dbReference type="EC" id="6.1.1.20" evidence="12"/>
<dbReference type="Pfam" id="PF17759">
    <property type="entry name" value="tRNA_synthFbeta"/>
    <property type="match status" value="1"/>
</dbReference>
<comment type="catalytic activity">
    <reaction evidence="12">
        <text>tRNA(Phe) + L-phenylalanine + ATP = L-phenylalanyl-tRNA(Phe) + AMP + diphosphate + H(+)</text>
        <dbReference type="Rhea" id="RHEA:19413"/>
        <dbReference type="Rhea" id="RHEA-COMP:9668"/>
        <dbReference type="Rhea" id="RHEA-COMP:9699"/>
        <dbReference type="ChEBI" id="CHEBI:15378"/>
        <dbReference type="ChEBI" id="CHEBI:30616"/>
        <dbReference type="ChEBI" id="CHEBI:33019"/>
        <dbReference type="ChEBI" id="CHEBI:58095"/>
        <dbReference type="ChEBI" id="CHEBI:78442"/>
        <dbReference type="ChEBI" id="CHEBI:78531"/>
        <dbReference type="ChEBI" id="CHEBI:456215"/>
        <dbReference type="EC" id="6.1.1.20"/>
    </reaction>
</comment>
<evidence type="ECO:0000256" key="3">
    <source>
        <dbReference type="ARBA" id="ARBA00007438"/>
    </source>
</evidence>
<keyword evidence="5 12" id="KW-0436">Ligase</keyword>
<dbReference type="GO" id="GO:0006432">
    <property type="term" value="P:phenylalanyl-tRNA aminoacylation"/>
    <property type="evidence" value="ECO:0007669"/>
    <property type="project" value="UniProtKB-UniRule"/>
</dbReference>
<dbReference type="PATRIC" id="fig|1705409.3.peg.559"/>
<gene>
    <name evidence="12 14" type="primary">pheT</name>
    <name evidence="14" type="ORF">AMQ22_00541</name>
</gene>
<dbReference type="SMART" id="SM00873">
    <property type="entry name" value="B3_4"/>
    <property type="match status" value="1"/>
</dbReference>
<dbReference type="GO" id="GO:0009328">
    <property type="term" value="C:phenylalanine-tRNA ligase complex"/>
    <property type="evidence" value="ECO:0007669"/>
    <property type="project" value="TreeGrafter"/>
</dbReference>
<accession>A0A150J715</accession>
<name>A0A150J715_9EURY</name>
<evidence type="ECO:0000256" key="10">
    <source>
        <dbReference type="ARBA" id="ARBA00022917"/>
    </source>
</evidence>
<keyword evidence="6 12" id="KW-0479">Metal-binding</keyword>
<dbReference type="PANTHER" id="PTHR10947:SF0">
    <property type="entry name" value="PHENYLALANINE--TRNA LIGASE BETA SUBUNIT"/>
    <property type="match status" value="1"/>
</dbReference>
<reference evidence="14 15" key="1">
    <citation type="journal article" date="2016" name="ISME J.">
        <title>Chasing the elusive Euryarchaeota class WSA2: genomes reveal a uniquely fastidious methyl-reducing methanogen.</title>
        <authorList>
            <person name="Nobu M.K."/>
            <person name="Narihiro T."/>
            <person name="Kuroda K."/>
            <person name="Mei R."/>
            <person name="Liu W.T."/>
        </authorList>
    </citation>
    <scope>NUCLEOTIDE SEQUENCE [LARGE SCALE GENOMIC DNA]</scope>
    <source>
        <strain evidence="14">U1lsi0528_Bin055</strain>
    </source>
</reference>
<feature type="binding site" evidence="12">
    <location>
        <position position="334"/>
    </location>
    <ligand>
        <name>Mg(2+)</name>
        <dbReference type="ChEBI" id="CHEBI:18420"/>
        <note>shared with alpha subunit</note>
    </ligand>
</feature>
<dbReference type="AlphaFoldDB" id="A0A150J715"/>
<proteinExistence type="inferred from homology"/>
<dbReference type="Proteomes" id="UP000075398">
    <property type="component" value="Unassembled WGS sequence"/>
</dbReference>
<dbReference type="FunFam" id="3.50.40.10:FF:000003">
    <property type="entry name" value="Phenylalanine--tRNA ligase beta subunit"/>
    <property type="match status" value="1"/>
</dbReference>
<dbReference type="Gene3D" id="3.30.56.10">
    <property type="match status" value="2"/>
</dbReference>
<evidence type="ECO:0000256" key="6">
    <source>
        <dbReference type="ARBA" id="ARBA00022723"/>
    </source>
</evidence>
<dbReference type="InterPro" id="IPR041616">
    <property type="entry name" value="PheRS_beta_core"/>
</dbReference>
<evidence type="ECO:0000256" key="11">
    <source>
        <dbReference type="ARBA" id="ARBA00023146"/>
    </source>
</evidence>
<dbReference type="Pfam" id="PF03483">
    <property type="entry name" value="B3_4"/>
    <property type="match status" value="1"/>
</dbReference>
<dbReference type="NCBIfam" id="TIGR00471">
    <property type="entry name" value="pheT_arch"/>
    <property type="match status" value="1"/>
</dbReference>
<protein>
    <recommendedName>
        <fullName evidence="12">Phenylalanine--tRNA ligase beta subunit</fullName>
        <ecNumber evidence="12">6.1.1.20</ecNumber>
    </recommendedName>
    <alternativeName>
        <fullName evidence="12">Phenylalanyl-tRNA synthetase beta subunit</fullName>
        <shortName evidence="12">PheRS</shortName>
    </alternativeName>
</protein>
<keyword evidence="8 12" id="KW-0067">ATP-binding</keyword>
<evidence type="ECO:0000313" key="15">
    <source>
        <dbReference type="Proteomes" id="UP000075398"/>
    </source>
</evidence>
<dbReference type="CDD" id="cd00769">
    <property type="entry name" value="PheRS_beta_core"/>
    <property type="match status" value="1"/>
</dbReference>
<dbReference type="InterPro" id="IPR045060">
    <property type="entry name" value="Phe-tRNA-ligase_IIc_bsu"/>
</dbReference>
<dbReference type="GO" id="GO:0005524">
    <property type="term" value="F:ATP binding"/>
    <property type="evidence" value="ECO:0007669"/>
    <property type="project" value="UniProtKB-UniRule"/>
</dbReference>
<keyword evidence="9 12" id="KW-0460">Magnesium</keyword>
<comment type="caution">
    <text evidence="14">The sequence shown here is derived from an EMBL/GenBank/DDBJ whole genome shotgun (WGS) entry which is preliminary data.</text>
</comment>
<comment type="subcellular location">
    <subcellularLocation>
        <location evidence="2 12">Cytoplasm</location>
    </subcellularLocation>
</comment>
<evidence type="ECO:0000259" key="13">
    <source>
        <dbReference type="PROSITE" id="PS51483"/>
    </source>
</evidence>
<dbReference type="GO" id="GO:0004826">
    <property type="term" value="F:phenylalanine-tRNA ligase activity"/>
    <property type="evidence" value="ECO:0007669"/>
    <property type="project" value="UniProtKB-UniRule"/>
</dbReference>
<evidence type="ECO:0000256" key="12">
    <source>
        <dbReference type="HAMAP-Rule" id="MF_00284"/>
    </source>
</evidence>
<comment type="cofactor">
    <cofactor evidence="1 12">
        <name>Mg(2+)</name>
        <dbReference type="ChEBI" id="CHEBI:18420"/>
    </cofactor>
</comment>
<organism evidence="14 15">
    <name type="scientific">Candidatus Methanofastidiosum methylothiophilum</name>
    <dbReference type="NCBI Taxonomy" id="1705564"/>
    <lineage>
        <taxon>Archaea</taxon>
        <taxon>Methanobacteriati</taxon>
        <taxon>Methanobacteriota</taxon>
        <taxon>Stenosarchaea group</taxon>
        <taxon>Candidatus Methanofastidiosia</taxon>
        <taxon>Candidatus Methanofastidiosales</taxon>
        <taxon>Candidatus Methanofastidiosaceae</taxon>
        <taxon>Candidatus Methanofastidiosum</taxon>
    </lineage>
</organism>
<feature type="domain" description="B5" evidence="13">
    <location>
        <begin position="271"/>
        <end position="347"/>
    </location>
</feature>
<keyword evidence="10 12" id="KW-0648">Protein biosynthesis</keyword>
<evidence type="ECO:0000256" key="9">
    <source>
        <dbReference type="ARBA" id="ARBA00022842"/>
    </source>
</evidence>
<dbReference type="GO" id="GO:0003723">
    <property type="term" value="F:RNA binding"/>
    <property type="evidence" value="ECO:0007669"/>
    <property type="project" value="InterPro"/>
</dbReference>
<dbReference type="Gene3D" id="3.30.930.10">
    <property type="entry name" value="Bira Bifunctional Protein, Domain 2"/>
    <property type="match status" value="1"/>
</dbReference>